<sequence>MKKMYGFIAGLVILLIIAFVTENNKMDQEQKENDIPKVGILQLMSHPSLDEIYQGFIAGMEEEGLVDGKTVHLTLQNAQGDQSNLKTMSEQFSQEPVDAMVGIATPSAQALANASKNIPIILGAVSDPEGAGLVTNNQTPGGNITGVSDLTPIKEQIELLKQLMPAAKKVGILYTSSEDNSYLQAQDAEKELKAQGLEPITMTITSTNDIRQNATTLASQVDAIYVPADNTIAGAMPTLIEITDAAQIPVFPAVESMVEDGGLATIGLNQYELGILTGRMTAKMIKGELKPATTPIEYLKQGTIVLNQKQAKKLGIKIPQEIIEKIERSAD</sequence>
<dbReference type="EMBL" id="FOHA01000010">
    <property type="protein sequence ID" value="SER90611.1"/>
    <property type="molecule type" value="Genomic_DNA"/>
</dbReference>
<dbReference type="Pfam" id="PF04392">
    <property type="entry name" value="ABC_sub_bind"/>
    <property type="match status" value="1"/>
</dbReference>
<protein>
    <submittedName>
        <fullName evidence="1">Putative ABC transport system substrate-binding protein</fullName>
    </submittedName>
</protein>
<dbReference type="InterPro" id="IPR007487">
    <property type="entry name" value="ABC_transpt-TYRBP-like"/>
</dbReference>
<dbReference type="STRING" id="142588.SAMN04488559_11033"/>
<dbReference type="InterPro" id="IPR028082">
    <property type="entry name" value="Peripla_BP_I"/>
</dbReference>
<dbReference type="SUPFAM" id="SSF53822">
    <property type="entry name" value="Periplasmic binding protein-like I"/>
    <property type="match status" value="1"/>
</dbReference>
<keyword evidence="2" id="KW-1185">Reference proteome</keyword>
<dbReference type="OrthoDB" id="9776955at2"/>
<dbReference type="Proteomes" id="UP000198948">
    <property type="component" value="Unassembled WGS sequence"/>
</dbReference>
<proteinExistence type="predicted"/>
<dbReference type="NCBIfam" id="NF041285">
    <property type="entry name" value="ABC_SBP_TrpX"/>
    <property type="match status" value="1"/>
</dbReference>
<dbReference type="CDD" id="cd06325">
    <property type="entry name" value="PBP1_ABC_unchar_transporter"/>
    <property type="match status" value="1"/>
</dbReference>
<accession>A0A1H9T0F2</accession>
<gene>
    <name evidence="1" type="ORF">SAMN04488559_11033</name>
</gene>
<name>A0A1H9T0F2_9LACT</name>
<dbReference type="PANTHER" id="PTHR35271">
    <property type="entry name" value="ABC TRANSPORTER, SUBSTRATE-BINDING LIPOPROTEIN-RELATED"/>
    <property type="match status" value="1"/>
</dbReference>
<evidence type="ECO:0000313" key="1">
    <source>
        <dbReference type="EMBL" id="SER90611.1"/>
    </source>
</evidence>
<organism evidence="1 2">
    <name type="scientific">Isobaculum melis</name>
    <dbReference type="NCBI Taxonomy" id="142588"/>
    <lineage>
        <taxon>Bacteria</taxon>
        <taxon>Bacillati</taxon>
        <taxon>Bacillota</taxon>
        <taxon>Bacilli</taxon>
        <taxon>Lactobacillales</taxon>
        <taxon>Carnobacteriaceae</taxon>
        <taxon>Isobaculum</taxon>
    </lineage>
</organism>
<dbReference type="PANTHER" id="PTHR35271:SF1">
    <property type="entry name" value="ABC TRANSPORTER, SUBSTRATE-BINDING LIPOPROTEIN"/>
    <property type="match status" value="1"/>
</dbReference>
<dbReference type="InterPro" id="IPR047776">
    <property type="entry name" value="ABC_SBP_TrpX-like"/>
</dbReference>
<dbReference type="AlphaFoldDB" id="A0A1H9T0F2"/>
<dbReference type="RefSeq" id="WP_092652386.1">
    <property type="nucleotide sequence ID" value="NZ_FOHA01000010.1"/>
</dbReference>
<evidence type="ECO:0000313" key="2">
    <source>
        <dbReference type="Proteomes" id="UP000198948"/>
    </source>
</evidence>
<reference evidence="1 2" key="1">
    <citation type="submission" date="2016-10" db="EMBL/GenBank/DDBJ databases">
        <authorList>
            <person name="de Groot N.N."/>
        </authorList>
    </citation>
    <scope>NUCLEOTIDE SEQUENCE [LARGE SCALE GENOMIC DNA]</scope>
    <source>
        <strain evidence="1 2">DSM 13760</strain>
    </source>
</reference>
<dbReference type="Gene3D" id="3.40.50.2300">
    <property type="match status" value="2"/>
</dbReference>